<dbReference type="InParanoid" id="A0A1E7EVU7"/>
<evidence type="ECO:0000313" key="3">
    <source>
        <dbReference type="Proteomes" id="UP000095751"/>
    </source>
</evidence>
<feature type="region of interest" description="Disordered" evidence="1">
    <location>
        <begin position="72"/>
        <end position="106"/>
    </location>
</feature>
<name>A0A1E7EVU7_9STRA</name>
<evidence type="ECO:0000256" key="1">
    <source>
        <dbReference type="SAM" id="MobiDB-lite"/>
    </source>
</evidence>
<keyword evidence="3" id="KW-1185">Reference proteome</keyword>
<feature type="compositionally biased region" description="Polar residues" evidence="1">
    <location>
        <begin position="12"/>
        <end position="22"/>
    </location>
</feature>
<protein>
    <submittedName>
        <fullName evidence="2">Uncharacterized protein</fullName>
    </submittedName>
</protein>
<dbReference type="OrthoDB" id="46385at2759"/>
<accession>A0A1E7EVU7</accession>
<dbReference type="EMBL" id="KV784373">
    <property type="protein sequence ID" value="OEU10012.1"/>
    <property type="molecule type" value="Genomic_DNA"/>
</dbReference>
<feature type="region of interest" description="Disordered" evidence="1">
    <location>
        <begin position="1"/>
        <end position="22"/>
    </location>
</feature>
<dbReference type="Proteomes" id="UP000095751">
    <property type="component" value="Unassembled WGS sequence"/>
</dbReference>
<feature type="compositionally biased region" description="Acidic residues" evidence="1">
    <location>
        <begin position="81"/>
        <end position="98"/>
    </location>
</feature>
<reference evidence="2 3" key="1">
    <citation type="submission" date="2016-09" db="EMBL/GenBank/DDBJ databases">
        <title>Extensive genetic diversity and differential bi-allelic expression allows diatom success in the polar Southern Ocean.</title>
        <authorList>
            <consortium name="DOE Joint Genome Institute"/>
            <person name="Mock T."/>
            <person name="Otillar R.P."/>
            <person name="Strauss J."/>
            <person name="Dupont C."/>
            <person name="Frickenhaus S."/>
            <person name="Maumus F."/>
            <person name="Mcmullan M."/>
            <person name="Sanges R."/>
            <person name="Schmutz J."/>
            <person name="Toseland A."/>
            <person name="Valas R."/>
            <person name="Veluchamy A."/>
            <person name="Ward B.J."/>
            <person name="Allen A."/>
            <person name="Barry K."/>
            <person name="Falciatore A."/>
            <person name="Ferrante M."/>
            <person name="Fortunato A.E."/>
            <person name="Gloeckner G."/>
            <person name="Gruber A."/>
            <person name="Hipkin R."/>
            <person name="Janech M."/>
            <person name="Kroth P."/>
            <person name="Leese F."/>
            <person name="Lindquist E."/>
            <person name="Lyon B.R."/>
            <person name="Martin J."/>
            <person name="Mayer C."/>
            <person name="Parker M."/>
            <person name="Quesneville H."/>
            <person name="Raymond J."/>
            <person name="Uhlig C."/>
            <person name="Valentin K.U."/>
            <person name="Worden A.Z."/>
            <person name="Armbrust E.V."/>
            <person name="Bowler C."/>
            <person name="Green B."/>
            <person name="Moulton V."/>
            <person name="Van Oosterhout C."/>
            <person name="Grigoriev I."/>
        </authorList>
    </citation>
    <scope>NUCLEOTIDE SEQUENCE [LARGE SCALE GENOMIC DNA]</scope>
    <source>
        <strain evidence="2 3">CCMP1102</strain>
    </source>
</reference>
<organism evidence="2 3">
    <name type="scientific">Fragilariopsis cylindrus CCMP1102</name>
    <dbReference type="NCBI Taxonomy" id="635003"/>
    <lineage>
        <taxon>Eukaryota</taxon>
        <taxon>Sar</taxon>
        <taxon>Stramenopiles</taxon>
        <taxon>Ochrophyta</taxon>
        <taxon>Bacillariophyta</taxon>
        <taxon>Bacillariophyceae</taxon>
        <taxon>Bacillariophycidae</taxon>
        <taxon>Bacillariales</taxon>
        <taxon>Bacillariaceae</taxon>
        <taxon>Fragilariopsis</taxon>
    </lineage>
</organism>
<proteinExistence type="predicted"/>
<evidence type="ECO:0000313" key="2">
    <source>
        <dbReference type="EMBL" id="OEU10012.1"/>
    </source>
</evidence>
<dbReference type="AlphaFoldDB" id="A0A1E7EVU7"/>
<gene>
    <name evidence="2" type="ORF">FRACYDRAFT_271171</name>
</gene>
<dbReference type="KEGG" id="fcy:FRACYDRAFT_271171"/>
<sequence>MSKTRKRLESIYLNSEDGNSDTVMENVDESYIDEIKNAFEDDEDIIDVFDTTDKVRSQEDDYIEDWMRDRIMKAQGKSPTDDEENISDTIEDREEETDPISPEKYDSYAEDWMMEKVKKTVSSMGSLKNRNVVYEEPEFSIEDNPVFKAYKKDTLTANQPKASPLTTKKLGPYPGNDHFIGIWKVMSNPMGGGVGSNIEEGSENLLLRVDGTTAAGPTLNPETNQKAAGGTWKMIEQENGDVLLRIRLVVPPEKNRIVVMEGLVERGSELAIKMPSRNFGIPQLEEMEKEAGKNKKDILTCSGEARIEDAITKKNIVRTENFSLMKVQGVLDPSEYTITVPKTIRRLD</sequence>